<evidence type="ECO:0000313" key="4">
    <source>
        <dbReference type="EMBL" id="CAH2108844.1"/>
    </source>
</evidence>
<keyword evidence="1" id="KW-0863">Zinc-finger</keyword>
<dbReference type="InterPro" id="IPR001878">
    <property type="entry name" value="Znf_CCHC"/>
</dbReference>
<dbReference type="AlphaFoldDB" id="A0AAU9VEF6"/>
<gene>
    <name evidence="4" type="ORF">EEDITHA_LOCUS22745</name>
</gene>
<comment type="caution">
    <text evidence="4">The sequence shown here is derived from an EMBL/GenBank/DDBJ whole genome shotgun (WGS) entry which is preliminary data.</text>
</comment>
<dbReference type="Pfam" id="PF00098">
    <property type="entry name" value="zf-CCHC"/>
    <property type="match status" value="1"/>
</dbReference>
<dbReference type="Proteomes" id="UP001153954">
    <property type="component" value="Unassembled WGS sequence"/>
</dbReference>
<dbReference type="SUPFAM" id="SSF57756">
    <property type="entry name" value="Retrovirus zinc finger-like domains"/>
    <property type="match status" value="1"/>
</dbReference>
<evidence type="ECO:0000256" key="2">
    <source>
        <dbReference type="SAM" id="MobiDB-lite"/>
    </source>
</evidence>
<feature type="domain" description="CCHC-type" evidence="3">
    <location>
        <begin position="257"/>
        <end position="272"/>
    </location>
</feature>
<dbReference type="SMART" id="SM00343">
    <property type="entry name" value="ZnF_C2HC"/>
    <property type="match status" value="2"/>
</dbReference>
<accession>A0AAU9VEF6</accession>
<dbReference type="EMBL" id="CAKOGL010000043">
    <property type="protein sequence ID" value="CAH2108844.1"/>
    <property type="molecule type" value="Genomic_DNA"/>
</dbReference>
<dbReference type="InterPro" id="IPR036875">
    <property type="entry name" value="Znf_CCHC_sf"/>
</dbReference>
<protein>
    <recommendedName>
        <fullName evidence="3">CCHC-type domain-containing protein</fullName>
    </recommendedName>
</protein>
<sequence length="419" mass="46545">MAEPEERKCPLSPVFPVTATSEVGSARAQTSNEKEQPSRLDENLLQKMLELQNSNMLRLIETIKHPTSRSDIKLPEFDPEKPDADARVWCNTVDLCFGENPPQGGPLIIAVSSALKGIASQWLSQVSFPGMQWSQFRELFIARYDSVETPAATLINLQNSRPKENECLSVYAARLMTSLTSRWQNMSIEEIAVSTVLAHLTQFDKNLQRLAFMTEIVTRDKLQSELKATAFMKRKLSSINEVIGTDLKRAKTGLPVRCHRCGRSGHHANVCRTNEKRSMGTLASATSYQRSRNICYRCGGVGHFAAKCFRDPGINGGSERPKMQEMGLAQPSTSLGRERQVNVCNVSNPCGRLMNNGESYLFCFDSGAECSLIKESIASKISGKRVNNIVKLTGIGNQSIYSTLQIICQIIISDFNLEI</sequence>
<keyword evidence="5" id="KW-1185">Reference proteome</keyword>
<name>A0AAU9VEF6_EUPED</name>
<evidence type="ECO:0000256" key="1">
    <source>
        <dbReference type="PROSITE-ProRule" id="PRU00047"/>
    </source>
</evidence>
<feature type="region of interest" description="Disordered" evidence="2">
    <location>
        <begin position="1"/>
        <end position="39"/>
    </location>
</feature>
<feature type="domain" description="CCHC-type" evidence="3">
    <location>
        <begin position="295"/>
        <end position="308"/>
    </location>
</feature>
<dbReference type="Gene3D" id="4.10.60.10">
    <property type="entry name" value="Zinc finger, CCHC-type"/>
    <property type="match status" value="1"/>
</dbReference>
<dbReference type="GO" id="GO:0008270">
    <property type="term" value="F:zinc ion binding"/>
    <property type="evidence" value="ECO:0007669"/>
    <property type="project" value="UniProtKB-KW"/>
</dbReference>
<organism evidence="4 5">
    <name type="scientific">Euphydryas editha</name>
    <name type="common">Edith's checkerspot</name>
    <dbReference type="NCBI Taxonomy" id="104508"/>
    <lineage>
        <taxon>Eukaryota</taxon>
        <taxon>Metazoa</taxon>
        <taxon>Ecdysozoa</taxon>
        <taxon>Arthropoda</taxon>
        <taxon>Hexapoda</taxon>
        <taxon>Insecta</taxon>
        <taxon>Pterygota</taxon>
        <taxon>Neoptera</taxon>
        <taxon>Endopterygota</taxon>
        <taxon>Lepidoptera</taxon>
        <taxon>Glossata</taxon>
        <taxon>Ditrysia</taxon>
        <taxon>Papilionoidea</taxon>
        <taxon>Nymphalidae</taxon>
        <taxon>Nymphalinae</taxon>
        <taxon>Euphydryas</taxon>
    </lineage>
</organism>
<evidence type="ECO:0000313" key="5">
    <source>
        <dbReference type="Proteomes" id="UP001153954"/>
    </source>
</evidence>
<reference evidence="4" key="1">
    <citation type="submission" date="2022-03" db="EMBL/GenBank/DDBJ databases">
        <authorList>
            <person name="Tunstrom K."/>
        </authorList>
    </citation>
    <scope>NUCLEOTIDE SEQUENCE</scope>
</reference>
<dbReference type="GO" id="GO:0003676">
    <property type="term" value="F:nucleic acid binding"/>
    <property type="evidence" value="ECO:0007669"/>
    <property type="project" value="InterPro"/>
</dbReference>
<keyword evidence="1" id="KW-0479">Metal-binding</keyword>
<keyword evidence="1" id="KW-0862">Zinc</keyword>
<evidence type="ECO:0000259" key="3">
    <source>
        <dbReference type="PROSITE" id="PS50158"/>
    </source>
</evidence>
<proteinExistence type="predicted"/>
<feature type="compositionally biased region" description="Polar residues" evidence="2">
    <location>
        <begin position="18"/>
        <end position="31"/>
    </location>
</feature>
<dbReference type="PROSITE" id="PS50158">
    <property type="entry name" value="ZF_CCHC"/>
    <property type="match status" value="2"/>
</dbReference>